<proteinExistence type="predicted"/>
<evidence type="ECO:0000313" key="1">
    <source>
        <dbReference type="EMBL" id="CBY10237.1"/>
    </source>
</evidence>
<organism evidence="1">
    <name type="scientific">Oikopleura dioica</name>
    <name type="common">Tunicate</name>
    <dbReference type="NCBI Taxonomy" id="34765"/>
    <lineage>
        <taxon>Eukaryota</taxon>
        <taxon>Metazoa</taxon>
        <taxon>Chordata</taxon>
        <taxon>Tunicata</taxon>
        <taxon>Appendicularia</taxon>
        <taxon>Copelata</taxon>
        <taxon>Oikopleuridae</taxon>
        <taxon>Oikopleura</taxon>
    </lineage>
</organism>
<keyword evidence="2" id="KW-1185">Reference proteome</keyword>
<dbReference type="InterPro" id="IPR011009">
    <property type="entry name" value="Kinase-like_dom_sf"/>
</dbReference>
<evidence type="ECO:0008006" key="3">
    <source>
        <dbReference type="Google" id="ProtNLM"/>
    </source>
</evidence>
<dbReference type="OrthoDB" id="6516455at2759"/>
<dbReference type="Proteomes" id="UP000001307">
    <property type="component" value="Unassembled WGS sequence"/>
</dbReference>
<reference evidence="1" key="1">
    <citation type="journal article" date="2010" name="Science">
        <title>Plasticity of animal genome architecture unmasked by rapid evolution of a pelagic tunicate.</title>
        <authorList>
            <person name="Denoeud F."/>
            <person name="Henriet S."/>
            <person name="Mungpakdee S."/>
            <person name="Aury J.M."/>
            <person name="Da Silva C."/>
            <person name="Brinkmann H."/>
            <person name="Mikhaleva J."/>
            <person name="Olsen L.C."/>
            <person name="Jubin C."/>
            <person name="Canestro C."/>
            <person name="Bouquet J.M."/>
            <person name="Danks G."/>
            <person name="Poulain J."/>
            <person name="Campsteijn C."/>
            <person name="Adamski M."/>
            <person name="Cross I."/>
            <person name="Yadetie F."/>
            <person name="Muffato M."/>
            <person name="Louis A."/>
            <person name="Butcher S."/>
            <person name="Tsagkogeorga G."/>
            <person name="Konrad A."/>
            <person name="Singh S."/>
            <person name="Jensen M.F."/>
            <person name="Cong E.H."/>
            <person name="Eikeseth-Otteraa H."/>
            <person name="Noel B."/>
            <person name="Anthouard V."/>
            <person name="Porcel B.M."/>
            <person name="Kachouri-Lafond R."/>
            <person name="Nishino A."/>
            <person name="Ugolini M."/>
            <person name="Chourrout P."/>
            <person name="Nishida H."/>
            <person name="Aasland R."/>
            <person name="Huzurbazar S."/>
            <person name="Westhof E."/>
            <person name="Delsuc F."/>
            <person name="Lehrach H."/>
            <person name="Reinhardt R."/>
            <person name="Weissenbach J."/>
            <person name="Roy S.W."/>
            <person name="Artiguenave F."/>
            <person name="Postlethwait J.H."/>
            <person name="Manak J.R."/>
            <person name="Thompson E.M."/>
            <person name="Jaillon O."/>
            <person name="Du Pasquier L."/>
            <person name="Boudinot P."/>
            <person name="Liberles D.A."/>
            <person name="Volff J.N."/>
            <person name="Philippe H."/>
            <person name="Lenhard B."/>
            <person name="Roest Crollius H."/>
            <person name="Wincker P."/>
            <person name="Chourrout D."/>
        </authorList>
    </citation>
    <scope>NUCLEOTIDE SEQUENCE [LARGE SCALE GENOMIC DNA]</scope>
</reference>
<protein>
    <recommendedName>
        <fullName evidence="3">Aminoglycoside phosphotransferase domain-containing protein</fullName>
    </recommendedName>
</protein>
<gene>
    <name evidence="1" type="ORF">GSOID_T00011172001</name>
</gene>
<dbReference type="InParanoid" id="E4XI21"/>
<evidence type="ECO:0000313" key="2">
    <source>
        <dbReference type="Proteomes" id="UP000001307"/>
    </source>
</evidence>
<sequence>MKLQATILAVGEASKVPFKAFNPVEIFQKVRNEHGIMNDLPVRTATKNFNYAKGTPKANTSPEKALMFCKEHTGATDATISLLGEGGQGVVYNCSSASMNFEAAEKLYRYPSTLDTERMRIVDQAMSDSGNGPIYYGTIEETFPPAYVNFYELLYGDTIDKIESIRPSDIDVYRAAAKKFASMHIITEEDCPRPITNCYHTWPWNTRAIQSHYDSSPKEAHEWVDDRIAENPVHGPFLNITSGDGLIDFMYDVMWGTMSPTVWSHNDAHDGNVFIRDAGQDASMEERLMLIDYDNSEFGTRAWDLAYYVIRFYEKFNTDIYEDFLNAYLREYNRIGVRQFSYEELEQEMTCVWPYLFMEQSVFYKTIGVDADFCNFMFDVMQEMLLKYADGTASCPWTGRYPGFPKCNPPA</sequence>
<accession>E4XI21</accession>
<dbReference type="EMBL" id="FN653053">
    <property type="protein sequence ID" value="CBY10237.1"/>
    <property type="molecule type" value="Genomic_DNA"/>
</dbReference>
<dbReference type="AlphaFoldDB" id="E4XI21"/>
<dbReference type="Gene3D" id="3.90.1200.10">
    <property type="match status" value="1"/>
</dbReference>
<dbReference type="SUPFAM" id="SSF56112">
    <property type="entry name" value="Protein kinase-like (PK-like)"/>
    <property type="match status" value="1"/>
</dbReference>
<dbReference type="Pfam" id="PF01633">
    <property type="entry name" value="Choline_kinase"/>
    <property type="match status" value="1"/>
</dbReference>
<name>E4XI21_OIKDI</name>